<organism evidence="12 13">
    <name type="scientific">Boothiomyces macroporosus</name>
    <dbReference type="NCBI Taxonomy" id="261099"/>
    <lineage>
        <taxon>Eukaryota</taxon>
        <taxon>Fungi</taxon>
        <taxon>Fungi incertae sedis</taxon>
        <taxon>Chytridiomycota</taxon>
        <taxon>Chytridiomycota incertae sedis</taxon>
        <taxon>Chytridiomycetes</taxon>
        <taxon>Rhizophydiales</taxon>
        <taxon>Terramycetaceae</taxon>
        <taxon>Boothiomyces</taxon>
    </lineage>
</organism>
<dbReference type="InterPro" id="IPR023395">
    <property type="entry name" value="MCP_dom_sf"/>
</dbReference>
<dbReference type="PROSITE" id="PS50920">
    <property type="entry name" value="SOLCAR"/>
    <property type="match status" value="3"/>
</dbReference>
<feature type="transmembrane region" description="Helical" evidence="11">
    <location>
        <begin position="58"/>
        <end position="78"/>
    </location>
</feature>
<protein>
    <recommendedName>
        <fullName evidence="14">Mitochondrial carrier</fullName>
    </recommendedName>
</protein>
<evidence type="ECO:0000256" key="8">
    <source>
        <dbReference type="ARBA" id="ARBA00023136"/>
    </source>
</evidence>
<evidence type="ECO:0000313" key="12">
    <source>
        <dbReference type="EMBL" id="KAJ3260409.1"/>
    </source>
</evidence>
<evidence type="ECO:0000256" key="10">
    <source>
        <dbReference type="RuleBase" id="RU000488"/>
    </source>
</evidence>
<evidence type="ECO:0000256" key="11">
    <source>
        <dbReference type="SAM" id="Phobius"/>
    </source>
</evidence>
<comment type="similarity">
    <text evidence="2 10">Belongs to the mitochondrial carrier (TC 2.A.29) family.</text>
</comment>
<comment type="subcellular location">
    <subcellularLocation>
        <location evidence="1">Mitochondrion membrane</location>
        <topology evidence="1">Multi-pass membrane protein</topology>
    </subcellularLocation>
</comment>
<evidence type="ECO:0000256" key="1">
    <source>
        <dbReference type="ARBA" id="ARBA00004225"/>
    </source>
</evidence>
<feature type="repeat" description="Solcar" evidence="9">
    <location>
        <begin position="96"/>
        <end position="179"/>
    </location>
</feature>
<dbReference type="PANTHER" id="PTHR45667">
    <property type="entry name" value="S-ADENOSYLMETHIONINE MITOCHONDRIAL CARRIER PROTEIN"/>
    <property type="match status" value="1"/>
</dbReference>
<feature type="repeat" description="Solcar" evidence="9">
    <location>
        <begin position="4"/>
        <end position="87"/>
    </location>
</feature>
<evidence type="ECO:0000256" key="3">
    <source>
        <dbReference type="ARBA" id="ARBA00022448"/>
    </source>
</evidence>
<sequence length="280" mass="30839">MHTSDTITTLFCSSLASLISRTVTYPLDTVKTLVQNNRTRAGIIPVVKTALSTRKFSSFFQGLGVTLTLSVPASTVYFTTYDRVKVTAAEHGYNPDSFQVHTVCAVFAEGLSGLLFTPMEVMKQKMQVNKKSTNTFHMAKSIYQDFGVRGFFRGYFLSQVVFVPYTVSYFVVYEKLKTIWGNYTGTSTESVVRSNLSGAAYFITSSLSACIAGAITNPPEVVKTRAQIASNVNTVKIVKELWQEGGPRAFTKGLGARIAWIVPSMSLTVTMFELLKDSLL</sequence>
<dbReference type="Proteomes" id="UP001210925">
    <property type="component" value="Unassembled WGS sequence"/>
</dbReference>
<feature type="repeat" description="Solcar" evidence="9">
    <location>
        <begin position="200"/>
        <end position="278"/>
    </location>
</feature>
<dbReference type="AlphaFoldDB" id="A0AAD5UKB2"/>
<dbReference type="Pfam" id="PF00153">
    <property type="entry name" value="Mito_carr"/>
    <property type="match status" value="3"/>
</dbReference>
<accession>A0AAD5UKB2</accession>
<keyword evidence="4 9" id="KW-0812">Transmembrane</keyword>
<dbReference type="Gene3D" id="1.50.40.10">
    <property type="entry name" value="Mitochondrial carrier domain"/>
    <property type="match status" value="1"/>
</dbReference>
<proteinExistence type="inferred from homology"/>
<keyword evidence="5" id="KW-0677">Repeat</keyword>
<evidence type="ECO:0000256" key="5">
    <source>
        <dbReference type="ARBA" id="ARBA00022737"/>
    </source>
</evidence>
<dbReference type="GO" id="GO:0031966">
    <property type="term" value="C:mitochondrial membrane"/>
    <property type="evidence" value="ECO:0007669"/>
    <property type="project" value="UniProtKB-SubCell"/>
</dbReference>
<gene>
    <name evidence="12" type="ORF">HK103_000551</name>
</gene>
<dbReference type="GO" id="GO:0055085">
    <property type="term" value="P:transmembrane transport"/>
    <property type="evidence" value="ECO:0007669"/>
    <property type="project" value="InterPro"/>
</dbReference>
<comment type="caution">
    <text evidence="12">The sequence shown here is derived from an EMBL/GenBank/DDBJ whole genome shotgun (WGS) entry which is preliminary data.</text>
</comment>
<name>A0AAD5UKB2_9FUNG</name>
<keyword evidence="8 9" id="KW-0472">Membrane</keyword>
<keyword evidence="7" id="KW-0496">Mitochondrion</keyword>
<evidence type="ECO:0000313" key="13">
    <source>
        <dbReference type="Proteomes" id="UP001210925"/>
    </source>
</evidence>
<evidence type="ECO:0000256" key="6">
    <source>
        <dbReference type="ARBA" id="ARBA00022989"/>
    </source>
</evidence>
<evidence type="ECO:0000256" key="7">
    <source>
        <dbReference type="ARBA" id="ARBA00023128"/>
    </source>
</evidence>
<keyword evidence="13" id="KW-1185">Reference proteome</keyword>
<keyword evidence="3 10" id="KW-0813">Transport</keyword>
<dbReference type="PRINTS" id="PR00926">
    <property type="entry name" value="MITOCARRIER"/>
</dbReference>
<dbReference type="SUPFAM" id="SSF103506">
    <property type="entry name" value="Mitochondrial carrier"/>
    <property type="match status" value="1"/>
</dbReference>
<evidence type="ECO:0000256" key="4">
    <source>
        <dbReference type="ARBA" id="ARBA00022692"/>
    </source>
</evidence>
<dbReference type="InterPro" id="IPR018108">
    <property type="entry name" value="MCP_transmembrane"/>
</dbReference>
<feature type="transmembrane region" description="Helical" evidence="11">
    <location>
        <begin position="98"/>
        <end position="117"/>
    </location>
</feature>
<reference evidence="12" key="1">
    <citation type="submission" date="2020-05" db="EMBL/GenBank/DDBJ databases">
        <title>Phylogenomic resolution of chytrid fungi.</title>
        <authorList>
            <person name="Stajich J.E."/>
            <person name="Amses K."/>
            <person name="Simmons R."/>
            <person name="Seto K."/>
            <person name="Myers J."/>
            <person name="Bonds A."/>
            <person name="Quandt C.A."/>
            <person name="Barry K."/>
            <person name="Liu P."/>
            <person name="Grigoriev I."/>
            <person name="Longcore J.E."/>
            <person name="James T.Y."/>
        </authorList>
    </citation>
    <scope>NUCLEOTIDE SEQUENCE</scope>
    <source>
        <strain evidence="12">PLAUS21</strain>
    </source>
</reference>
<keyword evidence="6 11" id="KW-1133">Transmembrane helix</keyword>
<evidence type="ECO:0000256" key="9">
    <source>
        <dbReference type="PROSITE-ProRule" id="PRU00282"/>
    </source>
</evidence>
<evidence type="ECO:0008006" key="14">
    <source>
        <dbReference type="Google" id="ProtNLM"/>
    </source>
</evidence>
<dbReference type="EMBL" id="JADGKB010000011">
    <property type="protein sequence ID" value="KAJ3260409.1"/>
    <property type="molecule type" value="Genomic_DNA"/>
</dbReference>
<dbReference type="InterPro" id="IPR002067">
    <property type="entry name" value="MCP"/>
</dbReference>
<evidence type="ECO:0000256" key="2">
    <source>
        <dbReference type="ARBA" id="ARBA00006375"/>
    </source>
</evidence>